<evidence type="ECO:0000313" key="1">
    <source>
        <dbReference type="EMBL" id="JAE24507.1"/>
    </source>
</evidence>
<dbReference type="AlphaFoldDB" id="A0A0A9GJ36"/>
<reference evidence="1" key="2">
    <citation type="journal article" date="2015" name="Data Brief">
        <title>Shoot transcriptome of the giant reed, Arundo donax.</title>
        <authorList>
            <person name="Barrero R.A."/>
            <person name="Guerrero F.D."/>
            <person name="Moolhuijzen P."/>
            <person name="Goolsby J.A."/>
            <person name="Tidwell J."/>
            <person name="Bellgard S.E."/>
            <person name="Bellgard M.I."/>
        </authorList>
    </citation>
    <scope>NUCLEOTIDE SEQUENCE</scope>
    <source>
        <tissue evidence="1">Shoot tissue taken approximately 20 cm above the soil surface</tissue>
    </source>
</reference>
<reference evidence="1" key="1">
    <citation type="submission" date="2014-09" db="EMBL/GenBank/DDBJ databases">
        <authorList>
            <person name="Magalhaes I.L.F."/>
            <person name="Oliveira U."/>
            <person name="Santos F.R."/>
            <person name="Vidigal T.H.D.A."/>
            <person name="Brescovit A.D."/>
            <person name="Santos A.J."/>
        </authorList>
    </citation>
    <scope>NUCLEOTIDE SEQUENCE</scope>
    <source>
        <tissue evidence="1">Shoot tissue taken approximately 20 cm above the soil surface</tissue>
    </source>
</reference>
<protein>
    <submittedName>
        <fullName evidence="1">Uncharacterized protein</fullName>
    </submittedName>
</protein>
<accession>A0A0A9GJ36</accession>
<organism evidence="1">
    <name type="scientific">Arundo donax</name>
    <name type="common">Giant reed</name>
    <name type="synonym">Donax arundinaceus</name>
    <dbReference type="NCBI Taxonomy" id="35708"/>
    <lineage>
        <taxon>Eukaryota</taxon>
        <taxon>Viridiplantae</taxon>
        <taxon>Streptophyta</taxon>
        <taxon>Embryophyta</taxon>
        <taxon>Tracheophyta</taxon>
        <taxon>Spermatophyta</taxon>
        <taxon>Magnoliopsida</taxon>
        <taxon>Liliopsida</taxon>
        <taxon>Poales</taxon>
        <taxon>Poaceae</taxon>
        <taxon>PACMAD clade</taxon>
        <taxon>Arundinoideae</taxon>
        <taxon>Arundineae</taxon>
        <taxon>Arundo</taxon>
    </lineage>
</organism>
<dbReference type="EMBL" id="GBRH01173389">
    <property type="protein sequence ID" value="JAE24507.1"/>
    <property type="molecule type" value="Transcribed_RNA"/>
</dbReference>
<sequence length="30" mass="3550">MHHIFVSFEEAWKVVHCSFVYSESSFDVSD</sequence>
<proteinExistence type="predicted"/>
<name>A0A0A9GJ36_ARUDO</name>